<evidence type="ECO:0000313" key="1">
    <source>
        <dbReference type="EMBL" id="KAK3768068.1"/>
    </source>
</evidence>
<dbReference type="AlphaFoldDB" id="A0AAE0ZEP4"/>
<comment type="caution">
    <text evidence="1">The sequence shown here is derived from an EMBL/GenBank/DDBJ whole genome shotgun (WGS) entry which is preliminary data.</text>
</comment>
<keyword evidence="2" id="KW-1185">Reference proteome</keyword>
<proteinExistence type="predicted"/>
<gene>
    <name evidence="1" type="ORF">RRG08_045886</name>
</gene>
<organism evidence="1 2">
    <name type="scientific">Elysia crispata</name>
    <name type="common">lettuce slug</name>
    <dbReference type="NCBI Taxonomy" id="231223"/>
    <lineage>
        <taxon>Eukaryota</taxon>
        <taxon>Metazoa</taxon>
        <taxon>Spiralia</taxon>
        <taxon>Lophotrochozoa</taxon>
        <taxon>Mollusca</taxon>
        <taxon>Gastropoda</taxon>
        <taxon>Heterobranchia</taxon>
        <taxon>Euthyneura</taxon>
        <taxon>Panpulmonata</taxon>
        <taxon>Sacoglossa</taxon>
        <taxon>Placobranchoidea</taxon>
        <taxon>Plakobranchidae</taxon>
        <taxon>Elysia</taxon>
    </lineage>
</organism>
<accession>A0AAE0ZEP4</accession>
<protein>
    <submittedName>
        <fullName evidence="1">Uncharacterized protein</fullName>
    </submittedName>
</protein>
<reference evidence="1" key="1">
    <citation type="journal article" date="2023" name="G3 (Bethesda)">
        <title>A reference genome for the long-term kleptoplast-retaining sea slug Elysia crispata morphotype clarki.</title>
        <authorList>
            <person name="Eastman K.E."/>
            <person name="Pendleton A.L."/>
            <person name="Shaikh M.A."/>
            <person name="Suttiyut T."/>
            <person name="Ogas R."/>
            <person name="Tomko P."/>
            <person name="Gavelis G."/>
            <person name="Widhalm J.R."/>
            <person name="Wisecaver J.H."/>
        </authorList>
    </citation>
    <scope>NUCLEOTIDE SEQUENCE</scope>
    <source>
        <strain evidence="1">ECLA1</strain>
    </source>
</reference>
<evidence type="ECO:0000313" key="2">
    <source>
        <dbReference type="Proteomes" id="UP001283361"/>
    </source>
</evidence>
<sequence>MRFIDNRAKNFSIFSPLNTVFSVFQSLRQTVVVTVLPQDIVPSNKAHDNDLTACMAPGHYVATPLPTRIPLRGTRVVRDYSSLTGFIPRKR</sequence>
<dbReference type="Proteomes" id="UP001283361">
    <property type="component" value="Unassembled WGS sequence"/>
</dbReference>
<dbReference type="EMBL" id="JAWDGP010004075">
    <property type="protein sequence ID" value="KAK3768068.1"/>
    <property type="molecule type" value="Genomic_DNA"/>
</dbReference>
<name>A0AAE0ZEP4_9GAST</name>